<feature type="transmembrane region" description="Helical" evidence="1">
    <location>
        <begin position="108"/>
        <end position="131"/>
    </location>
</feature>
<feature type="transmembrane region" description="Helical" evidence="1">
    <location>
        <begin position="359"/>
        <end position="383"/>
    </location>
</feature>
<comment type="caution">
    <text evidence="2">The sequence shown here is derived from an EMBL/GenBank/DDBJ whole genome shotgun (WGS) entry which is preliminary data.</text>
</comment>
<dbReference type="Pfam" id="PF05975">
    <property type="entry name" value="EcsB"/>
    <property type="match status" value="1"/>
</dbReference>
<gene>
    <name evidence="2" type="ORF">HZY91_09315</name>
</gene>
<dbReference type="Proteomes" id="UP000721415">
    <property type="component" value="Unassembled WGS sequence"/>
</dbReference>
<dbReference type="RefSeq" id="WP_197115989.1">
    <property type="nucleotide sequence ID" value="NZ_JACBXQ010000006.1"/>
</dbReference>
<feature type="transmembrane region" description="Helical" evidence="1">
    <location>
        <begin position="389"/>
        <end position="414"/>
    </location>
</feature>
<feature type="transmembrane region" description="Helical" evidence="1">
    <location>
        <begin position="175"/>
        <end position="194"/>
    </location>
</feature>
<reference evidence="2 3" key="1">
    <citation type="submission" date="2020-07" db="EMBL/GenBank/DDBJ databases">
        <title>Facklamia lactis sp. nov., isolated from raw milk.</title>
        <authorList>
            <person name="Doll E.V."/>
            <person name="Huptas C."/>
            <person name="Staib L."/>
            <person name="Wenning M."/>
            <person name="Scherer S."/>
        </authorList>
    </citation>
    <scope>NUCLEOTIDE SEQUENCE [LARGE SCALE GENOMIC DNA]</scope>
    <source>
        <strain evidence="2 3">DSM 111018</strain>
    </source>
</reference>
<feature type="transmembrane region" description="Helical" evidence="1">
    <location>
        <begin position="63"/>
        <end position="87"/>
    </location>
</feature>
<accession>A0ABS0LSC2</accession>
<feature type="transmembrane region" description="Helical" evidence="1">
    <location>
        <begin position="143"/>
        <end position="163"/>
    </location>
</feature>
<keyword evidence="1" id="KW-0812">Transmembrane</keyword>
<name>A0ABS0LSC2_9LACT</name>
<keyword evidence="1" id="KW-1133">Transmembrane helix</keyword>
<keyword evidence="1" id="KW-0472">Membrane</keyword>
<evidence type="ECO:0000313" key="2">
    <source>
        <dbReference type="EMBL" id="MBG9987065.1"/>
    </source>
</evidence>
<dbReference type="EMBL" id="JACBXQ010000006">
    <property type="protein sequence ID" value="MBG9987065.1"/>
    <property type="molecule type" value="Genomic_DNA"/>
</dbReference>
<feature type="transmembrane region" description="Helical" evidence="1">
    <location>
        <begin position="293"/>
        <end position="311"/>
    </location>
</feature>
<dbReference type="InterPro" id="IPR010288">
    <property type="entry name" value="EcsB_ABC"/>
</dbReference>
<feature type="transmembrane region" description="Helical" evidence="1">
    <location>
        <begin position="31"/>
        <end position="51"/>
    </location>
</feature>
<sequence>MKELNDLFRQRLDQHLKEIGKYGRLIFNDHFSIILFVLLGFLALFYREILIQLDSGLLSHQKLILSTFILLGLAFAFHLGDVKWLNFEPDKSYLLPRGKEWLGYWKKGLIVGAILPLTILALFIILLMPLIHRISAWTLEDLWLLMWISLLYKINSLFAQYLNVLQVDKAFLKKWSKWFFTIFYITCLSLSLYLPTPFPLRVMVLGGVFIIGLVLYRYLTVRNGSIFFSYALDQAQKQQANFYKIVSMFADVPRIKPTISRRAFLDSMIYFMSRKPYNHYQYIYLRTIMRNDAYSGIWIRVTIFISIWILLLEKPLWLVGSLGGLGYWLSLVQLLPIAKHYEMHPIQRIYPVRNEKLQVSALQVALGQVLLLQTFFYMLVLVIKQGFGLQFFLLVGVWILVASGMIFLYLPIWFKKHKSEKSRLL</sequence>
<keyword evidence="3" id="KW-1185">Reference proteome</keyword>
<organism evidence="2 3">
    <name type="scientific">Facklamia lactis</name>
    <dbReference type="NCBI Taxonomy" id="2749967"/>
    <lineage>
        <taxon>Bacteria</taxon>
        <taxon>Bacillati</taxon>
        <taxon>Bacillota</taxon>
        <taxon>Bacilli</taxon>
        <taxon>Lactobacillales</taxon>
        <taxon>Aerococcaceae</taxon>
        <taxon>Facklamia</taxon>
    </lineage>
</organism>
<feature type="transmembrane region" description="Helical" evidence="1">
    <location>
        <begin position="317"/>
        <end position="338"/>
    </location>
</feature>
<proteinExistence type="predicted"/>
<protein>
    <submittedName>
        <fullName evidence="2">ABC transporter permease</fullName>
    </submittedName>
</protein>
<evidence type="ECO:0000256" key="1">
    <source>
        <dbReference type="SAM" id="Phobius"/>
    </source>
</evidence>
<evidence type="ECO:0000313" key="3">
    <source>
        <dbReference type="Proteomes" id="UP000721415"/>
    </source>
</evidence>
<dbReference type="PIRSF" id="PIRSF037259">
    <property type="entry name" value="EcsB_ABC"/>
    <property type="match status" value="1"/>
</dbReference>
<feature type="transmembrane region" description="Helical" evidence="1">
    <location>
        <begin position="200"/>
        <end position="219"/>
    </location>
</feature>